<evidence type="ECO:0000256" key="1">
    <source>
        <dbReference type="SAM" id="SignalP"/>
    </source>
</evidence>
<proteinExistence type="predicted"/>
<dbReference type="NCBIfam" id="TIGR02301">
    <property type="entry name" value="TIGR02301 family protein"/>
    <property type="match status" value="1"/>
</dbReference>
<feature type="chain" id="PRO_5044548752" evidence="1">
    <location>
        <begin position="21"/>
        <end position="125"/>
    </location>
</feature>
<evidence type="ECO:0000313" key="4">
    <source>
        <dbReference type="EMBL" id="SUU90944.1"/>
    </source>
</evidence>
<dbReference type="EMBL" id="UFSM01000001">
    <property type="protein sequence ID" value="SUU90944.1"/>
    <property type="molecule type" value="Genomic_DNA"/>
</dbReference>
<organism evidence="2 5">
    <name type="scientific">Aminobacter aminovorans</name>
    <name type="common">Chelatobacter heintzii</name>
    <dbReference type="NCBI Taxonomy" id="83263"/>
    <lineage>
        <taxon>Bacteria</taxon>
        <taxon>Pseudomonadati</taxon>
        <taxon>Pseudomonadota</taxon>
        <taxon>Alphaproteobacteria</taxon>
        <taxon>Hyphomicrobiales</taxon>
        <taxon>Phyllobacteriaceae</taxon>
        <taxon>Aminobacter</taxon>
    </lineage>
</organism>
<name>A0A142MAW6_AMIAI</name>
<keyword evidence="7" id="KW-1185">Reference proteome</keyword>
<dbReference type="Proteomes" id="UP000577697">
    <property type="component" value="Unassembled WGS sequence"/>
</dbReference>
<dbReference type="KEGG" id="aak:AA2016_4576"/>
<dbReference type="AlphaFoldDB" id="A0A142MAW6"/>
<reference evidence="3 7" key="3">
    <citation type="submission" date="2020-08" db="EMBL/GenBank/DDBJ databases">
        <title>Genomic Encyclopedia of Type Strains, Phase IV (KMG-IV): sequencing the most valuable type-strain genomes for metagenomic binning, comparative biology and taxonomic classification.</title>
        <authorList>
            <person name="Goeker M."/>
        </authorList>
    </citation>
    <scope>NUCLEOTIDE SEQUENCE [LARGE SCALE GENOMIC DNA]</scope>
    <source>
        <strain evidence="3 7">DSM 10368</strain>
    </source>
</reference>
<dbReference type="InterPro" id="IPR012645">
    <property type="entry name" value="CHP02301"/>
</dbReference>
<dbReference type="RefSeq" id="WP_067964142.1">
    <property type="nucleotide sequence ID" value="NZ_BAAAVY010000037.1"/>
</dbReference>
<keyword evidence="1" id="KW-0732">Signal</keyword>
<dbReference type="EMBL" id="CP015005">
    <property type="protein sequence ID" value="AMS43486.1"/>
    <property type="molecule type" value="Genomic_DNA"/>
</dbReference>
<evidence type="ECO:0000313" key="2">
    <source>
        <dbReference type="EMBL" id="AMS43486.1"/>
    </source>
</evidence>
<reference evidence="4 6" key="2">
    <citation type="submission" date="2018-06" db="EMBL/GenBank/DDBJ databases">
        <authorList>
            <consortium name="Pathogen Informatics"/>
            <person name="Doyle S."/>
        </authorList>
    </citation>
    <scope>NUCLEOTIDE SEQUENCE [LARGE SCALE GENOMIC DNA]</scope>
    <source>
        <strain evidence="4 6">NCTC10684</strain>
    </source>
</reference>
<sequence>MMRASTYIMAITLAATTAFAAPVRAVEAPFEPGLMRLAEVLGSLHFLRNLCGEKGSQWRGEMEKLLQAENPSPERRARFIASFNRGYRSFDGTYTACTPSATEAISRYMKEGEALSRDIASRFGN</sequence>
<gene>
    <name evidence="2" type="ORF">AA2016_4576</name>
    <name evidence="3" type="ORF">FHS67_001686</name>
    <name evidence="4" type="ORF">NCTC10684_04204</name>
</gene>
<evidence type="ECO:0000313" key="7">
    <source>
        <dbReference type="Proteomes" id="UP000577697"/>
    </source>
</evidence>
<evidence type="ECO:0000313" key="6">
    <source>
        <dbReference type="Proteomes" id="UP000254701"/>
    </source>
</evidence>
<accession>A0A142MAW6</accession>
<feature type="signal peptide" evidence="1">
    <location>
        <begin position="1"/>
        <end position="20"/>
    </location>
</feature>
<protein>
    <submittedName>
        <fullName evidence="4">Protein of uncharacterized function (DUF2385)</fullName>
    </submittedName>
    <submittedName>
        <fullName evidence="3">Uncharacterized protein (TIGR02301 family)</fullName>
    </submittedName>
</protein>
<reference evidence="2 5" key="1">
    <citation type="submission" date="2016-03" db="EMBL/GenBank/DDBJ databases">
        <title>Complete genome of Aminobacter aminovorans KCTC 2477.</title>
        <authorList>
            <person name="Kim K.M."/>
        </authorList>
    </citation>
    <scope>NUCLEOTIDE SEQUENCE [LARGE SCALE GENOMIC DNA]</scope>
    <source>
        <strain evidence="2 5">KCTC 2477</strain>
    </source>
</reference>
<dbReference type="Proteomes" id="UP000254701">
    <property type="component" value="Unassembled WGS sequence"/>
</dbReference>
<evidence type="ECO:0000313" key="3">
    <source>
        <dbReference type="EMBL" id="MBB3705374.1"/>
    </source>
</evidence>
<dbReference type="STRING" id="83263.AA2016_4576"/>
<dbReference type="EMBL" id="JACICB010000005">
    <property type="protein sequence ID" value="MBB3705374.1"/>
    <property type="molecule type" value="Genomic_DNA"/>
</dbReference>
<evidence type="ECO:0000313" key="5">
    <source>
        <dbReference type="Proteomes" id="UP000075755"/>
    </source>
</evidence>
<dbReference type="Proteomes" id="UP000075755">
    <property type="component" value="Chromosome"/>
</dbReference>
<dbReference type="Pfam" id="PF09539">
    <property type="entry name" value="DUF2385"/>
    <property type="match status" value="1"/>
</dbReference>